<feature type="transmembrane region" description="Helical" evidence="13">
    <location>
        <begin position="458"/>
        <end position="481"/>
    </location>
</feature>
<keyword evidence="10 13" id="KW-1133">Transmembrane helix</keyword>
<keyword evidence="8 15" id="KW-0808">Transferase</keyword>
<evidence type="ECO:0000256" key="13">
    <source>
        <dbReference type="SAM" id="Phobius"/>
    </source>
</evidence>
<keyword evidence="6" id="KW-0997">Cell inner membrane</keyword>
<dbReference type="GO" id="GO:0016757">
    <property type="term" value="F:glycosyltransferase activity"/>
    <property type="evidence" value="ECO:0007669"/>
    <property type="project" value="UniProtKB-KW"/>
</dbReference>
<evidence type="ECO:0000256" key="6">
    <source>
        <dbReference type="ARBA" id="ARBA00022519"/>
    </source>
</evidence>
<proteinExistence type="inferred from homology"/>
<dbReference type="InterPro" id="IPR029044">
    <property type="entry name" value="Nucleotide-diphossugar_trans"/>
</dbReference>
<keyword evidence="16" id="KW-1185">Reference proteome</keyword>
<evidence type="ECO:0000256" key="11">
    <source>
        <dbReference type="ARBA" id="ARBA00023136"/>
    </source>
</evidence>
<feature type="transmembrane region" description="Helical" evidence="13">
    <location>
        <begin position="371"/>
        <end position="397"/>
    </location>
</feature>
<dbReference type="PANTHER" id="PTHR43867">
    <property type="entry name" value="CELLULOSE SYNTHASE CATALYTIC SUBUNIT A [UDP-FORMING]"/>
    <property type="match status" value="1"/>
</dbReference>
<comment type="pathway">
    <text evidence="2">Glycan metabolism; osmoregulated periplasmic glucan (OPG) biosynthesis.</text>
</comment>
<keyword evidence="11 13" id="KW-0472">Membrane</keyword>
<gene>
    <name evidence="15" type="primary">mdoH</name>
    <name evidence="15" type="ORF">V6X64_02040</name>
</gene>
<keyword evidence="7 15" id="KW-0328">Glycosyltransferase</keyword>
<evidence type="ECO:0000256" key="7">
    <source>
        <dbReference type="ARBA" id="ARBA00022676"/>
    </source>
</evidence>
<feature type="region of interest" description="Disordered" evidence="12">
    <location>
        <begin position="574"/>
        <end position="608"/>
    </location>
</feature>
<sequence>MTHSSWHLMQPGLTVRRLVLMMLVWATAAAGLHAFWRLLAPGGMQPLEWAVLMLFAITFTTSCVAFWTMMTGILLRLAGRHPVTLSRHGPDAADAPPLARTALVMPAYNEDMPGVVHCLTATWRSLQETGESGYFDCFLLSDSSDPDQRARERDAVARLRARFGNGLRLFYRARPDNTGRKPGNIRDFCERWGAHYEYMIVLDADSRMTGETILTLVRRMQANPQAGILQTVPLPVGQRTILGRFQQLAASLHARHIANGLAFWQGNSTNYWGHNAIVRIADFQACCGLSKLPGKPPLGGDIMSHDYVEAGLMRRHGRGVYVLPEIGGSFEGMPGNFVDDLKRERRWCQGNLQHLRLLRGRGWRPVTRLNFLLGGLAYVNAPLWLLMIAAGVLDAVLSPDAGRWVAAASSPAQPLIPLLGLSLMVLFGPRLLGILVTAASPEGAGRRVALLRGGLLELGFGILRSPLMMVLYTGFIVRLLTGRPAGWDTGVRGRRQIDAGQAWRLGWPIALATAAVALLVATAAPALLPWLLPALVGPLLFPLFLQLTSLTAPGWLPATPAEAQGHVPMNRHAVTASPRTSPWREAQTPAEHFRPMPLQPLSWRPDGV</sequence>
<feature type="domain" description="Glycosyltransferase 2-like" evidence="14">
    <location>
        <begin position="200"/>
        <end position="391"/>
    </location>
</feature>
<evidence type="ECO:0000256" key="10">
    <source>
        <dbReference type="ARBA" id="ARBA00022989"/>
    </source>
</evidence>
<reference evidence="15 16" key="1">
    <citation type="submission" date="2024-02" db="EMBL/GenBank/DDBJ databases">
        <title>New especies of Spiribacter isolated from saline water.</title>
        <authorList>
            <person name="Leon M.J."/>
            <person name="De La Haba R."/>
            <person name="Sanchez-Porro C."/>
            <person name="Ventosa A."/>
        </authorList>
    </citation>
    <scope>NUCLEOTIDE SEQUENCE [LARGE SCALE GENOMIC DNA]</scope>
    <source>
        <strain evidence="16">ag22IC4-227</strain>
    </source>
</reference>
<feature type="transmembrane region" description="Helical" evidence="13">
    <location>
        <begin position="51"/>
        <end position="75"/>
    </location>
</feature>
<organism evidence="15 16">
    <name type="scientific">Spiribacter onubensis</name>
    <dbReference type="NCBI Taxonomy" id="3122420"/>
    <lineage>
        <taxon>Bacteria</taxon>
        <taxon>Pseudomonadati</taxon>
        <taxon>Pseudomonadota</taxon>
        <taxon>Gammaproteobacteria</taxon>
        <taxon>Chromatiales</taxon>
        <taxon>Ectothiorhodospiraceae</taxon>
        <taxon>Spiribacter</taxon>
    </lineage>
</organism>
<comment type="similarity">
    <text evidence="3">Belongs to the glycosyltransferase 2 family. OpgH subfamily.</text>
</comment>
<keyword evidence="9 13" id="KW-0812">Transmembrane</keyword>
<dbReference type="NCBIfam" id="NF003962">
    <property type="entry name" value="PRK05454.2-5"/>
    <property type="match status" value="1"/>
</dbReference>
<feature type="transmembrane region" description="Helical" evidence="13">
    <location>
        <begin position="527"/>
        <end position="545"/>
    </location>
</feature>
<dbReference type="InterPro" id="IPR050321">
    <property type="entry name" value="Glycosyltr_2/OpgH_subfam"/>
</dbReference>
<accession>A0ABV3S719</accession>
<dbReference type="EMBL" id="JBAKFJ010000001">
    <property type="protein sequence ID" value="MEX0385775.1"/>
    <property type="molecule type" value="Genomic_DNA"/>
</dbReference>
<dbReference type="PANTHER" id="PTHR43867:SF5">
    <property type="entry name" value="GLUCANS BIOSYNTHESIS GLUCOSYLTRANSFERASE H"/>
    <property type="match status" value="1"/>
</dbReference>
<dbReference type="SUPFAM" id="SSF53448">
    <property type="entry name" value="Nucleotide-diphospho-sugar transferases"/>
    <property type="match status" value="1"/>
</dbReference>
<evidence type="ECO:0000256" key="9">
    <source>
        <dbReference type="ARBA" id="ARBA00022692"/>
    </source>
</evidence>
<evidence type="ECO:0000313" key="15">
    <source>
        <dbReference type="EMBL" id="MEX0385775.1"/>
    </source>
</evidence>
<keyword evidence="5" id="KW-1003">Cell membrane</keyword>
<dbReference type="RefSeq" id="WP_367966255.1">
    <property type="nucleotide sequence ID" value="NZ_JBAKFJ010000001.1"/>
</dbReference>
<name>A0ABV3S719_9GAMM</name>
<evidence type="ECO:0000259" key="14">
    <source>
        <dbReference type="Pfam" id="PF13632"/>
    </source>
</evidence>
<comment type="caution">
    <text evidence="15">The sequence shown here is derived from an EMBL/GenBank/DDBJ whole genome shotgun (WGS) entry which is preliminary data.</text>
</comment>
<dbReference type="Proteomes" id="UP001556653">
    <property type="component" value="Unassembled WGS sequence"/>
</dbReference>
<protein>
    <recommendedName>
        <fullName evidence="4">Glucans biosynthesis glucosyltransferase H</fullName>
    </recommendedName>
</protein>
<evidence type="ECO:0000313" key="16">
    <source>
        <dbReference type="Proteomes" id="UP001556653"/>
    </source>
</evidence>
<comment type="subcellular location">
    <subcellularLocation>
        <location evidence="1">Cell inner membrane</location>
        <topology evidence="1">Multi-pass membrane protein</topology>
    </subcellularLocation>
</comment>
<evidence type="ECO:0000256" key="4">
    <source>
        <dbReference type="ARBA" id="ARBA00020585"/>
    </source>
</evidence>
<evidence type="ECO:0000256" key="2">
    <source>
        <dbReference type="ARBA" id="ARBA00005001"/>
    </source>
</evidence>
<evidence type="ECO:0000256" key="8">
    <source>
        <dbReference type="ARBA" id="ARBA00022679"/>
    </source>
</evidence>
<evidence type="ECO:0000256" key="1">
    <source>
        <dbReference type="ARBA" id="ARBA00004429"/>
    </source>
</evidence>
<dbReference type="NCBIfam" id="NF003958">
    <property type="entry name" value="PRK05454.2-1"/>
    <property type="match status" value="1"/>
</dbReference>
<feature type="transmembrane region" description="Helical" evidence="13">
    <location>
        <begin position="502"/>
        <end position="521"/>
    </location>
</feature>
<evidence type="ECO:0000256" key="5">
    <source>
        <dbReference type="ARBA" id="ARBA00022475"/>
    </source>
</evidence>
<dbReference type="Gene3D" id="3.90.550.10">
    <property type="entry name" value="Spore Coat Polysaccharide Biosynthesis Protein SpsA, Chain A"/>
    <property type="match status" value="1"/>
</dbReference>
<feature type="transmembrane region" description="Helical" evidence="13">
    <location>
        <begin position="20"/>
        <end position="39"/>
    </location>
</feature>
<dbReference type="InterPro" id="IPR001173">
    <property type="entry name" value="Glyco_trans_2-like"/>
</dbReference>
<evidence type="ECO:0000256" key="3">
    <source>
        <dbReference type="ARBA" id="ARBA00009337"/>
    </source>
</evidence>
<evidence type="ECO:0000256" key="12">
    <source>
        <dbReference type="SAM" id="MobiDB-lite"/>
    </source>
</evidence>
<dbReference type="Pfam" id="PF13632">
    <property type="entry name" value="Glyco_trans_2_3"/>
    <property type="match status" value="1"/>
</dbReference>